<dbReference type="KEGG" id="acog:HWD57_15730"/>
<name>A0A7D5SQH4_9PROT</name>
<proteinExistence type="predicted"/>
<accession>A0A7D5SQH4</accession>
<keyword evidence="1" id="KW-1133">Transmembrane helix</keyword>
<keyword evidence="1" id="KW-0812">Transmembrane</keyword>
<feature type="transmembrane region" description="Helical" evidence="1">
    <location>
        <begin position="104"/>
        <end position="122"/>
    </location>
</feature>
<protein>
    <submittedName>
        <fullName evidence="2">Uncharacterized protein</fullName>
    </submittedName>
</protein>
<sequence>MKRQTLLGILGTLILGALGSGLWELIKPGFSFLGSAALAVISLGLDSVVSDIYTRVGRADIASTWIKGTTLMIFGTVFYAAAGMMMAKARAMPVNDLTYRRRSMLAALALMLVAAYIFVGGARHAYVAKTRGYFEYLTRVAAPYMTVDERLLMDSKLALIKSRSDYEKLAADLKLLLKTKNITVAEDGE</sequence>
<evidence type="ECO:0000313" key="2">
    <source>
        <dbReference type="EMBL" id="QLH51081.1"/>
    </source>
</evidence>
<dbReference type="Proteomes" id="UP000509684">
    <property type="component" value="Chromosome"/>
</dbReference>
<gene>
    <name evidence="2" type="ORF">HWD57_15730</name>
</gene>
<feature type="transmembrane region" description="Helical" evidence="1">
    <location>
        <begin position="65"/>
        <end position="84"/>
    </location>
</feature>
<organism evidence="2 3">
    <name type="scientific">Candidatus Accumulibacter cognatus</name>
    <dbReference type="NCBI Taxonomy" id="2954383"/>
    <lineage>
        <taxon>Bacteria</taxon>
        <taxon>Pseudomonadati</taxon>
        <taxon>Pseudomonadota</taxon>
        <taxon>Betaproteobacteria</taxon>
        <taxon>Candidatus Accumulibacter</taxon>
    </lineage>
</organism>
<keyword evidence="1" id="KW-0472">Membrane</keyword>
<reference evidence="2 3" key="1">
    <citation type="journal article" date="2019" name="Microbiome">
        <title>Annotated bacterial chromosomes from frame-shift-corrected long-read metagenomic data.</title>
        <authorList>
            <person name="Arumugam K."/>
            <person name="Bagci C."/>
            <person name="Bessarab I."/>
            <person name="Beier S."/>
            <person name="Buchfink B."/>
            <person name="Gorska A."/>
            <person name="Qiu G."/>
            <person name="Huson D.H."/>
            <person name="Williams R.B.H."/>
        </authorList>
    </citation>
    <scope>NUCLEOTIDE SEQUENCE [LARGE SCALE GENOMIC DNA]</scope>
    <source>
        <strain evidence="2">SSA1</strain>
    </source>
</reference>
<dbReference type="EMBL" id="CP058708">
    <property type="protein sequence ID" value="QLH51081.1"/>
    <property type="molecule type" value="Genomic_DNA"/>
</dbReference>
<evidence type="ECO:0000256" key="1">
    <source>
        <dbReference type="SAM" id="Phobius"/>
    </source>
</evidence>
<dbReference type="AlphaFoldDB" id="A0A7D5SQH4"/>
<evidence type="ECO:0000313" key="3">
    <source>
        <dbReference type="Proteomes" id="UP000509684"/>
    </source>
</evidence>